<dbReference type="Gene3D" id="3.40.50.720">
    <property type="entry name" value="NAD(P)-binding Rossmann-like Domain"/>
    <property type="match status" value="1"/>
</dbReference>
<dbReference type="PANTHER" id="PTHR48079">
    <property type="entry name" value="PROTEIN YEEZ"/>
    <property type="match status" value="1"/>
</dbReference>
<dbReference type="EMBL" id="JACRUM010000001">
    <property type="protein sequence ID" value="MBC5862244.1"/>
    <property type="molecule type" value="Genomic_DNA"/>
</dbReference>
<dbReference type="RefSeq" id="WP_166132887.1">
    <property type="nucleotide sequence ID" value="NZ_JAAOBY010000001.1"/>
</dbReference>
<reference evidence="2 3" key="1">
    <citation type="submission" date="2020-08" db="EMBL/GenBank/DDBJ databases">
        <title>Description of novel Flavobacterium F-400 isolate.</title>
        <authorList>
            <person name="Saticioglu I."/>
            <person name="Duman M."/>
            <person name="Altun S."/>
        </authorList>
    </citation>
    <scope>NUCLEOTIDE SEQUENCE [LARGE SCALE GENOMIC DNA]</scope>
    <source>
        <strain evidence="2 3">F-400</strain>
    </source>
</reference>
<keyword evidence="3" id="KW-1185">Reference proteome</keyword>
<proteinExistence type="predicted"/>
<dbReference type="InterPro" id="IPR001509">
    <property type="entry name" value="Epimerase_deHydtase"/>
</dbReference>
<sequence length="337" mass="37518">MILVTGGTGLVGAHLLLQLIESKSAGIEKVRAIYRNEVAIQKTKALFDLYNKAALFSQIEWIQADITDVPSLELAFPGVTTVYHCAALISFDPKEEAQLRKINIEGTANIVNFSIAYGVQKLCYVSSIATLGDPLPHETFITETTEWNPENYHSDYAISKYGAEMEVWRGQQEGLSVIIINPGVILGPVLPFKDWENGSGQLLTKVKRGLPFYTLGSSGFIAVTDVVQIAQKLTESDITNERFTLIGSNITFKEVLDTMAESLNASKPRWHATPFIMKIIWRLDWVSATIFGQKRRISRASAMASYNSNLYSNQKIKNALTIEFSDVKAYIKQISQL</sequence>
<dbReference type="SUPFAM" id="SSF51735">
    <property type="entry name" value="NAD(P)-binding Rossmann-fold domains"/>
    <property type="match status" value="1"/>
</dbReference>
<dbReference type="InterPro" id="IPR036291">
    <property type="entry name" value="NAD(P)-bd_dom_sf"/>
</dbReference>
<accession>A0ABR7JCM1</accession>
<evidence type="ECO:0000313" key="3">
    <source>
        <dbReference type="Proteomes" id="UP000621670"/>
    </source>
</evidence>
<comment type="caution">
    <text evidence="2">The sequence shown here is derived from an EMBL/GenBank/DDBJ whole genome shotgun (WGS) entry which is preliminary data.</text>
</comment>
<dbReference type="Proteomes" id="UP000621670">
    <property type="component" value="Unassembled WGS sequence"/>
</dbReference>
<dbReference type="PANTHER" id="PTHR48079:SF6">
    <property type="entry name" value="NAD(P)-BINDING DOMAIN-CONTAINING PROTEIN-RELATED"/>
    <property type="match status" value="1"/>
</dbReference>
<dbReference type="InterPro" id="IPR051783">
    <property type="entry name" value="NAD(P)-dependent_oxidoreduct"/>
</dbReference>
<gene>
    <name evidence="2" type="ORF">H8R26_02305</name>
</gene>
<feature type="domain" description="NAD-dependent epimerase/dehydratase" evidence="1">
    <location>
        <begin position="2"/>
        <end position="232"/>
    </location>
</feature>
<dbReference type="Pfam" id="PF01370">
    <property type="entry name" value="Epimerase"/>
    <property type="match status" value="1"/>
</dbReference>
<organism evidence="2 3">
    <name type="scientific">Flavobacterium turcicum</name>
    <dbReference type="NCBI Taxonomy" id="2764718"/>
    <lineage>
        <taxon>Bacteria</taxon>
        <taxon>Pseudomonadati</taxon>
        <taxon>Bacteroidota</taxon>
        <taxon>Flavobacteriia</taxon>
        <taxon>Flavobacteriales</taxon>
        <taxon>Flavobacteriaceae</taxon>
        <taxon>Flavobacterium</taxon>
    </lineage>
</organism>
<name>A0ABR7JCM1_9FLAO</name>
<protein>
    <submittedName>
        <fullName evidence="2">NAD-dependent epimerase/dehydratase family protein</fullName>
    </submittedName>
</protein>
<evidence type="ECO:0000313" key="2">
    <source>
        <dbReference type="EMBL" id="MBC5862244.1"/>
    </source>
</evidence>
<evidence type="ECO:0000259" key="1">
    <source>
        <dbReference type="Pfam" id="PF01370"/>
    </source>
</evidence>